<reference evidence="5" key="1">
    <citation type="journal article" date="2023" name="Mol. Biol. Evol.">
        <title>Third-Generation Sequencing Reveals the Adaptive Role of the Epigenome in Three Deep-Sea Polychaetes.</title>
        <authorList>
            <person name="Perez M."/>
            <person name="Aroh O."/>
            <person name="Sun Y."/>
            <person name="Lan Y."/>
            <person name="Juniper S.K."/>
            <person name="Young C.R."/>
            <person name="Angers B."/>
            <person name="Qian P.Y."/>
        </authorList>
    </citation>
    <scope>NUCLEOTIDE SEQUENCE</scope>
    <source>
        <strain evidence="5">P08H-3</strain>
    </source>
</reference>
<dbReference type="EMBL" id="JAODUP010000003">
    <property type="protein sequence ID" value="KAK2170354.1"/>
    <property type="molecule type" value="Genomic_DNA"/>
</dbReference>
<gene>
    <name evidence="5" type="ORF">LSH36_3g18001</name>
</gene>
<dbReference type="AlphaFoldDB" id="A0AAD9KFQ6"/>
<evidence type="ECO:0000256" key="3">
    <source>
        <dbReference type="SAM" id="MobiDB-lite"/>
    </source>
</evidence>
<dbReference type="Proteomes" id="UP001208570">
    <property type="component" value="Unassembled WGS sequence"/>
</dbReference>
<feature type="domain" description="CCDC92/74 N-terminal" evidence="4">
    <location>
        <begin position="9"/>
        <end position="58"/>
    </location>
</feature>
<feature type="coiled-coil region" evidence="2">
    <location>
        <begin position="18"/>
        <end position="97"/>
    </location>
</feature>
<keyword evidence="6" id="KW-1185">Reference proteome</keyword>
<dbReference type="Pfam" id="PF14916">
    <property type="entry name" value="CCDC92"/>
    <property type="match status" value="1"/>
</dbReference>
<feature type="compositionally biased region" description="Low complexity" evidence="3">
    <location>
        <begin position="157"/>
        <end position="172"/>
    </location>
</feature>
<evidence type="ECO:0000256" key="2">
    <source>
        <dbReference type="SAM" id="Coils"/>
    </source>
</evidence>
<feature type="region of interest" description="Disordered" evidence="3">
    <location>
        <begin position="141"/>
        <end position="234"/>
    </location>
</feature>
<accession>A0AAD9KFQ6</accession>
<name>A0AAD9KFQ6_9ANNE</name>
<dbReference type="PANTHER" id="PTHR14882:SF1">
    <property type="entry name" value="CCDC92 DOMAIN-CONTAINING PROTEIN"/>
    <property type="match status" value="1"/>
</dbReference>
<protein>
    <recommendedName>
        <fullName evidence="4">CCDC92/74 N-terminal domain-containing protein</fullName>
    </recommendedName>
</protein>
<evidence type="ECO:0000259" key="4">
    <source>
        <dbReference type="Pfam" id="PF14916"/>
    </source>
</evidence>
<dbReference type="InterPro" id="IPR040370">
    <property type="entry name" value="CCDC74A/CCDC74B/CCDC92"/>
</dbReference>
<organism evidence="5 6">
    <name type="scientific">Paralvinella palmiformis</name>
    <dbReference type="NCBI Taxonomy" id="53620"/>
    <lineage>
        <taxon>Eukaryota</taxon>
        <taxon>Metazoa</taxon>
        <taxon>Spiralia</taxon>
        <taxon>Lophotrochozoa</taxon>
        <taxon>Annelida</taxon>
        <taxon>Polychaeta</taxon>
        <taxon>Sedentaria</taxon>
        <taxon>Canalipalpata</taxon>
        <taxon>Terebellida</taxon>
        <taxon>Terebelliformia</taxon>
        <taxon>Alvinellidae</taxon>
        <taxon>Paralvinella</taxon>
    </lineage>
</organism>
<keyword evidence="1 2" id="KW-0175">Coiled coil</keyword>
<evidence type="ECO:0000313" key="5">
    <source>
        <dbReference type="EMBL" id="KAK2170354.1"/>
    </source>
</evidence>
<dbReference type="InterPro" id="IPR039496">
    <property type="entry name" value="CCDC92/74_N"/>
</dbReference>
<evidence type="ECO:0000256" key="1">
    <source>
        <dbReference type="ARBA" id="ARBA00023054"/>
    </source>
</evidence>
<comment type="caution">
    <text evidence="5">The sequence shown here is derived from an EMBL/GenBank/DDBJ whole genome shotgun (WGS) entry which is preliminary data.</text>
</comment>
<dbReference type="PANTHER" id="PTHR14882">
    <property type="entry name" value="COILED-COIL DOMAIN-CONTAINING 74A"/>
    <property type="match status" value="1"/>
</dbReference>
<sequence>MVDKMKQRNLDSAILFMQQEHAETLKGLHEEISSLQKRCSELNFQVAMANTSVSQEDEYREKCQMLELELSVEHKQVKTLEEEIQQKDKKINILEQKVNSRDRKIHDLKESHKQVVHDLQMQLNTKSDTIAVLTSKLHQLHQQTSQSNAHINHIQNSQESRISSASSSTESSPRVGKSAEAVSRHYRRHSSQNYDLSSKHVPVPPLKPSVRVRSGRRLPEKPQTPENIPDPTPFLSRDDEELHLAKKERTVLPPINHGIAHAVMTAQRAEEFGYGKKGNHDVGTLDVTSPEVQVETLAMSPIAQKEHRLHHPQHYKSTE</sequence>
<feature type="compositionally biased region" description="Polar residues" evidence="3">
    <location>
        <begin position="141"/>
        <end position="156"/>
    </location>
</feature>
<evidence type="ECO:0000313" key="6">
    <source>
        <dbReference type="Proteomes" id="UP001208570"/>
    </source>
</evidence>
<proteinExistence type="predicted"/>